<comment type="subcellular location">
    <subcellularLocation>
        <location evidence="1">Mitochondrion</location>
    </subcellularLocation>
</comment>
<feature type="compositionally biased region" description="Acidic residues" evidence="5">
    <location>
        <begin position="35"/>
        <end position="48"/>
    </location>
</feature>
<evidence type="ECO:0000256" key="4">
    <source>
        <dbReference type="ARBA" id="ARBA00040604"/>
    </source>
</evidence>
<feature type="region of interest" description="Disordered" evidence="5">
    <location>
        <begin position="1"/>
        <end position="128"/>
    </location>
</feature>
<feature type="domain" description="TLDc" evidence="6">
    <location>
        <begin position="138"/>
        <end position="414"/>
    </location>
</feature>
<feature type="compositionally biased region" description="Pro residues" evidence="5">
    <location>
        <begin position="114"/>
        <end position="124"/>
    </location>
</feature>
<feature type="compositionally biased region" description="Basic and acidic residues" evidence="5">
    <location>
        <begin position="240"/>
        <end position="259"/>
    </location>
</feature>
<dbReference type="PROSITE" id="PS51886">
    <property type="entry name" value="TLDC"/>
    <property type="match status" value="1"/>
</dbReference>
<proteinExistence type="inferred from homology"/>
<evidence type="ECO:0000256" key="2">
    <source>
        <dbReference type="ARBA" id="ARBA00009540"/>
    </source>
</evidence>
<dbReference type="InterPro" id="IPR006571">
    <property type="entry name" value="TLDc_dom"/>
</dbReference>
<evidence type="ECO:0000313" key="7">
    <source>
        <dbReference type="EMBL" id="CEM50557.1"/>
    </source>
</evidence>
<reference evidence="7" key="1">
    <citation type="submission" date="2014-11" db="EMBL/GenBank/DDBJ databases">
        <authorList>
            <person name="Otto D Thomas"/>
            <person name="Naeem Raeece"/>
        </authorList>
    </citation>
    <scope>NUCLEOTIDE SEQUENCE</scope>
</reference>
<evidence type="ECO:0000256" key="1">
    <source>
        <dbReference type="ARBA" id="ARBA00004173"/>
    </source>
</evidence>
<evidence type="ECO:0000256" key="5">
    <source>
        <dbReference type="SAM" id="MobiDB-lite"/>
    </source>
</evidence>
<name>A0A0G4I106_9ALVE</name>
<evidence type="ECO:0000256" key="3">
    <source>
        <dbReference type="ARBA" id="ARBA00023128"/>
    </source>
</evidence>
<protein>
    <recommendedName>
        <fullName evidence="4">Oxidation resistance protein 1</fullName>
    </recommendedName>
</protein>
<dbReference type="PhylomeDB" id="A0A0G4I106"/>
<sequence>MARYILRAILGSGSPRSDEGHERLPGMPDPFSLDDSQDDEGSLYDNDETVPRYVASGPVQTEPPDDELQRQRSNSSSHHHHGRGHDDHGHGGMGMGSPAVLLLRRSSDGSAASAPPPPPLPPKPDPFEHIVVPDGAATFITRQMQEEIVKFLPSSLSYRQWNLVFCTKKHGISIHNLFRRCHNAGPLLMVVQDMNRVVFGTFIPESLRSEKKYYGTGQTFVFTFKSDDVTDFEELRRQAAKEAEQELREEKERILREELPPSSSSAASNASSVGAPPQESQPPSAAEAVPASSASATSEPVPGPLRRQSSAPGGGTSEESQIAEKASPKMHRTHSIVSQRVNGPIHVFMWSARNDFFIYTDERTLAVGGGGSYALVIDGDMFRGSSHCCSTFNSPPLASKEDFLVRGFQLWSFADL</sequence>
<gene>
    <name evidence="7" type="ORF">Cvel_1646</name>
</gene>
<organism evidence="7">
    <name type="scientific">Chromera velia CCMP2878</name>
    <dbReference type="NCBI Taxonomy" id="1169474"/>
    <lineage>
        <taxon>Eukaryota</taxon>
        <taxon>Sar</taxon>
        <taxon>Alveolata</taxon>
        <taxon>Colpodellida</taxon>
        <taxon>Chromeraceae</taxon>
        <taxon>Chromera</taxon>
    </lineage>
</organism>
<comment type="similarity">
    <text evidence="2">Belongs to the OXR1 family.</text>
</comment>
<evidence type="ECO:0000259" key="6">
    <source>
        <dbReference type="PROSITE" id="PS51886"/>
    </source>
</evidence>
<accession>A0A0G4I106</accession>
<dbReference type="VEuPathDB" id="CryptoDB:Cvel_1646"/>
<dbReference type="AlphaFoldDB" id="A0A0G4I106"/>
<dbReference type="PANTHER" id="PTHR23354">
    <property type="entry name" value="NUCLEOLAR PROTEIN 7/ESTROGEN RECEPTOR COACTIVATOR-RELATED"/>
    <property type="match status" value="1"/>
</dbReference>
<dbReference type="SMART" id="SM00584">
    <property type="entry name" value="TLDc"/>
    <property type="match status" value="1"/>
</dbReference>
<feature type="compositionally biased region" description="Low complexity" evidence="5">
    <location>
        <begin position="260"/>
        <end position="300"/>
    </location>
</feature>
<feature type="region of interest" description="Disordered" evidence="5">
    <location>
        <begin position="240"/>
        <end position="334"/>
    </location>
</feature>
<dbReference type="GO" id="GO:0005739">
    <property type="term" value="C:mitochondrion"/>
    <property type="evidence" value="ECO:0007669"/>
    <property type="project" value="UniProtKB-SubCell"/>
</dbReference>
<dbReference type="Pfam" id="PF07534">
    <property type="entry name" value="TLD"/>
    <property type="match status" value="2"/>
</dbReference>
<dbReference type="PANTHER" id="PTHR23354:SF62">
    <property type="entry name" value="MUSTARD, ISOFORM V"/>
    <property type="match status" value="1"/>
</dbReference>
<keyword evidence="3" id="KW-0496">Mitochondrion</keyword>
<dbReference type="EMBL" id="CDMZ01004700">
    <property type="protein sequence ID" value="CEM50557.1"/>
    <property type="molecule type" value="Genomic_DNA"/>
</dbReference>